<evidence type="ECO:0000313" key="4">
    <source>
        <dbReference type="EMBL" id="GAC05483.1"/>
    </source>
</evidence>
<accession>A0ABQ0I7Y5</accession>
<evidence type="ECO:0000256" key="1">
    <source>
        <dbReference type="ARBA" id="ARBA00022679"/>
    </source>
</evidence>
<keyword evidence="2 4" id="KW-0548">Nucleotidyltransferase</keyword>
<dbReference type="PANTHER" id="PTHR43793">
    <property type="entry name" value="FAD SYNTHASE"/>
    <property type="match status" value="1"/>
</dbReference>
<evidence type="ECO:0000259" key="3">
    <source>
        <dbReference type="Pfam" id="PF01467"/>
    </source>
</evidence>
<dbReference type="InterPro" id="IPR004821">
    <property type="entry name" value="Cyt_trans-like"/>
</dbReference>
<dbReference type="InterPro" id="IPR014729">
    <property type="entry name" value="Rossmann-like_a/b/a_fold"/>
</dbReference>
<dbReference type="Gene3D" id="3.40.50.620">
    <property type="entry name" value="HUPs"/>
    <property type="match status" value="1"/>
</dbReference>
<dbReference type="EMBL" id="BAEK01000038">
    <property type="protein sequence ID" value="GAC05483.1"/>
    <property type="molecule type" value="Genomic_DNA"/>
</dbReference>
<dbReference type="InterPro" id="IPR050385">
    <property type="entry name" value="Archaeal_FAD_synthase"/>
</dbReference>
<name>A0ABQ0I7Y5_9ALTE</name>
<reference evidence="4 5" key="1">
    <citation type="journal article" date="2014" name="Environ. Microbiol.">
        <title>Comparative genomics of the marine bacterial genus Glaciecola reveals the high degree of genomic diversity and genomic characteristic for cold adaptation.</title>
        <authorList>
            <person name="Qin Q.L."/>
            <person name="Xie B.B."/>
            <person name="Yu Y."/>
            <person name="Shu Y.L."/>
            <person name="Rong J.C."/>
            <person name="Zhang Y.J."/>
            <person name="Zhao D.L."/>
            <person name="Chen X.L."/>
            <person name="Zhang X.Y."/>
            <person name="Chen B."/>
            <person name="Zhou B.C."/>
            <person name="Zhang Y.Z."/>
        </authorList>
    </citation>
    <scope>NUCLEOTIDE SEQUENCE [LARGE SCALE GENOMIC DNA]</scope>
    <source>
        <strain evidence="4 5">NO2</strain>
    </source>
</reference>
<keyword evidence="5" id="KW-1185">Reference proteome</keyword>
<feature type="domain" description="Cytidyltransferase-like" evidence="3">
    <location>
        <begin position="5"/>
        <end position="124"/>
    </location>
</feature>
<dbReference type="RefSeq" id="WP_008304253.1">
    <property type="nucleotide sequence ID" value="NZ_BAEK01000038.1"/>
</dbReference>
<proteinExistence type="predicted"/>
<protein>
    <submittedName>
        <fullName evidence="4">Glycerol-3-phosphate cytidylyltransferase</fullName>
    </submittedName>
</protein>
<dbReference type="NCBIfam" id="TIGR00125">
    <property type="entry name" value="cyt_tran_rel"/>
    <property type="match status" value="1"/>
</dbReference>
<dbReference type="Proteomes" id="UP000008372">
    <property type="component" value="Unassembled WGS sequence"/>
</dbReference>
<evidence type="ECO:0000313" key="5">
    <source>
        <dbReference type="Proteomes" id="UP000008372"/>
    </source>
</evidence>
<comment type="caution">
    <text evidence="4">The sequence shown here is derived from an EMBL/GenBank/DDBJ whole genome shotgun (WGS) entry which is preliminary data.</text>
</comment>
<sequence length="152" mass="17039">MKTIITYGTFDLLHIGHINMLERLRALGDRLIVGVSTDEFNSIKGKNSLYSYADRAKIVGALRCVDEVIPENDWQQKCTDIEKYNVDIFGIGADWQGKFDDLMSHCEVVYLPRTPSISTTDLKQTLSKIDSATIQQIKSGLDSVLDLVKAID</sequence>
<evidence type="ECO:0000256" key="2">
    <source>
        <dbReference type="ARBA" id="ARBA00022695"/>
    </source>
</evidence>
<keyword evidence="1" id="KW-0808">Transferase</keyword>
<dbReference type="SUPFAM" id="SSF52374">
    <property type="entry name" value="Nucleotidylyl transferase"/>
    <property type="match status" value="1"/>
</dbReference>
<dbReference type="PANTHER" id="PTHR43793:SF1">
    <property type="entry name" value="FAD SYNTHASE"/>
    <property type="match status" value="1"/>
</dbReference>
<dbReference type="Pfam" id="PF01467">
    <property type="entry name" value="CTP_transf_like"/>
    <property type="match status" value="1"/>
</dbReference>
<gene>
    <name evidence="4" type="primary">tarD</name>
    <name evidence="4" type="ORF">GAGA_2639</name>
</gene>
<organism evidence="4 5">
    <name type="scientific">Paraglaciecola agarilytica NO2</name>
    <dbReference type="NCBI Taxonomy" id="1125747"/>
    <lineage>
        <taxon>Bacteria</taxon>
        <taxon>Pseudomonadati</taxon>
        <taxon>Pseudomonadota</taxon>
        <taxon>Gammaproteobacteria</taxon>
        <taxon>Alteromonadales</taxon>
        <taxon>Alteromonadaceae</taxon>
        <taxon>Paraglaciecola</taxon>
    </lineage>
</organism>
<dbReference type="GO" id="GO:0016779">
    <property type="term" value="F:nucleotidyltransferase activity"/>
    <property type="evidence" value="ECO:0007669"/>
    <property type="project" value="UniProtKB-KW"/>
</dbReference>